<evidence type="ECO:0000256" key="7">
    <source>
        <dbReference type="PROSITE-ProRule" id="PRU01360"/>
    </source>
</evidence>
<feature type="region of interest" description="Disordered" evidence="8">
    <location>
        <begin position="995"/>
        <end position="1024"/>
    </location>
</feature>
<dbReference type="RefSeq" id="WP_221407487.1">
    <property type="nucleotide sequence ID" value="NZ_FRAA01000001.1"/>
</dbReference>
<sequence>MKKRLLKVIALKRAVLSIVLTQCLLMTGVMTHASSRTMSMDDITVKGKVTDADDGSGLPGVNVLIKGSATGTVTDLDGNYTITADEAGTLVFSFIGYLTQEAPISGRSTVDVSMALDVKSLEEVVVVGYGEQRRSEVTGAISSVSSKDVVSVPVATADQALQGRAAGVTVINNGSPGTSPTVTIRGLNSTSNNGPLYVIDGVISSGMGSLNPNDIESIQVLKDASTTAVYGSKGSNGVIMITTKGGQAGKVTVDINAYAGTQWTSNRYDLLDTDEYIQYATDAFGAPTRMTDPQYSAMLENDTDWQDEIFQQGAMQSYNVGVSGGGENSAFRISGGYLSQEGIIISTGMDRYNFRANSNFSIGKLKIGENVSISVSEQNPETSNGGRSVIEHAIKSAPYLPVYNENNLGGYQGPNSSIDGQDAENPVRVLEMGSISDKRMTVIGNIYAQYEIISGLNFKSQVGGEFQNFDYRLFKPSYDDDSDGATHAQNFALIGHSQGSLQTVIFTNSLNYKKTFAEKHNLELLALAEQTSTITQNLNARSNNEISDDVNQVSTTDVNLSSYTNEYIRVGYLGRINYNYDGKYLVGASIRTDASSRFGANNRWGTFPSVSAGWRVSEEPFLQGVSAISNLKLRGSWGKTGNDNIGNYLYSTNVVSNFHYGINGGDALGATASGLANPDLKWEETAMTNIGLDLGLLNNQFTLAAEYYINKSSDILMPRVLPLSSGFHNGSVTENIGQMETKGVELNLGFQDFEGDFQWSASLLFGTSKNEVLDLGENDAITGATFEGQDISRTEVGHPAFQFYGWQFDGIFQNQGEIDAHATQPNAEPGDFRIVDVDGNGEITDDDRTFIGNPFPKFTYGLNLAASYKGLDFSLFFNGVSGNEIYNTNIYDLEGMPRLFNSGTAVLDRWTGDGSSNSIPRAGGAGTNLQTSSRFVEDGSFSRLRNVTLGYDLTRLGGVGDIFTNCRVYVSAQNLLTFTKYSGLDPEVGAYSNREVNSPPGAIGSTPTNANGQPTGNFESGVDRGNYPMPKSFIAGIEITF</sequence>
<evidence type="ECO:0000256" key="5">
    <source>
        <dbReference type="ARBA" id="ARBA00023136"/>
    </source>
</evidence>
<dbReference type="InterPro" id="IPR023996">
    <property type="entry name" value="TonB-dep_OMP_SusC/RagA"/>
</dbReference>
<dbReference type="PROSITE" id="PS52016">
    <property type="entry name" value="TONB_DEPENDENT_REC_3"/>
    <property type="match status" value="1"/>
</dbReference>
<dbReference type="InterPro" id="IPR023997">
    <property type="entry name" value="TonB-dep_OMP_SusC/RagA_CS"/>
</dbReference>
<organism evidence="10 11">
    <name type="scientific">Reichenbachiella agariperforans</name>
    <dbReference type="NCBI Taxonomy" id="156994"/>
    <lineage>
        <taxon>Bacteria</taxon>
        <taxon>Pseudomonadati</taxon>
        <taxon>Bacteroidota</taxon>
        <taxon>Cytophagia</taxon>
        <taxon>Cytophagales</taxon>
        <taxon>Reichenbachiellaceae</taxon>
        <taxon>Reichenbachiella</taxon>
    </lineage>
</organism>
<evidence type="ECO:0000313" key="11">
    <source>
        <dbReference type="Proteomes" id="UP000184474"/>
    </source>
</evidence>
<dbReference type="EMBL" id="FRAA01000001">
    <property type="protein sequence ID" value="SHJ74205.1"/>
    <property type="molecule type" value="Genomic_DNA"/>
</dbReference>
<dbReference type="Gene3D" id="2.170.130.10">
    <property type="entry name" value="TonB-dependent receptor, plug domain"/>
    <property type="match status" value="1"/>
</dbReference>
<dbReference type="Gene3D" id="2.40.170.20">
    <property type="entry name" value="TonB-dependent receptor, beta-barrel domain"/>
    <property type="match status" value="1"/>
</dbReference>
<keyword evidence="2 7" id="KW-0813">Transport</keyword>
<dbReference type="Pfam" id="PF07715">
    <property type="entry name" value="Plug"/>
    <property type="match status" value="1"/>
</dbReference>
<dbReference type="AlphaFoldDB" id="A0A1M6LSR4"/>
<dbReference type="GO" id="GO:0009279">
    <property type="term" value="C:cell outer membrane"/>
    <property type="evidence" value="ECO:0007669"/>
    <property type="project" value="UniProtKB-SubCell"/>
</dbReference>
<dbReference type="Pfam" id="PF13715">
    <property type="entry name" value="CarbopepD_reg_2"/>
    <property type="match status" value="1"/>
</dbReference>
<dbReference type="InterPro" id="IPR037066">
    <property type="entry name" value="Plug_dom_sf"/>
</dbReference>
<gene>
    <name evidence="10" type="ORF">SAMN04488028_1011081</name>
</gene>
<evidence type="ECO:0000256" key="2">
    <source>
        <dbReference type="ARBA" id="ARBA00022448"/>
    </source>
</evidence>
<proteinExistence type="inferred from homology"/>
<dbReference type="STRING" id="156994.SAMN04488028_1011081"/>
<keyword evidence="6 7" id="KW-0998">Cell outer membrane</keyword>
<keyword evidence="5 7" id="KW-0472">Membrane</keyword>
<accession>A0A1M6LSR4</accession>
<protein>
    <submittedName>
        <fullName evidence="10">TonB-linked outer membrane protein, SusC/RagA family</fullName>
    </submittedName>
</protein>
<evidence type="ECO:0000256" key="1">
    <source>
        <dbReference type="ARBA" id="ARBA00004571"/>
    </source>
</evidence>
<evidence type="ECO:0000313" key="10">
    <source>
        <dbReference type="EMBL" id="SHJ74205.1"/>
    </source>
</evidence>
<dbReference type="InterPro" id="IPR036942">
    <property type="entry name" value="Beta-barrel_TonB_sf"/>
</dbReference>
<dbReference type="InterPro" id="IPR039426">
    <property type="entry name" value="TonB-dep_rcpt-like"/>
</dbReference>
<evidence type="ECO:0000256" key="8">
    <source>
        <dbReference type="SAM" id="MobiDB-lite"/>
    </source>
</evidence>
<dbReference type="NCBIfam" id="TIGR04057">
    <property type="entry name" value="SusC_RagA_signa"/>
    <property type="match status" value="1"/>
</dbReference>
<dbReference type="Proteomes" id="UP000184474">
    <property type="component" value="Unassembled WGS sequence"/>
</dbReference>
<comment type="subcellular location">
    <subcellularLocation>
        <location evidence="1 7">Cell outer membrane</location>
        <topology evidence="1 7">Multi-pass membrane protein</topology>
    </subcellularLocation>
</comment>
<comment type="similarity">
    <text evidence="7">Belongs to the TonB-dependent receptor family.</text>
</comment>
<evidence type="ECO:0000259" key="9">
    <source>
        <dbReference type="Pfam" id="PF07715"/>
    </source>
</evidence>
<keyword evidence="4 7" id="KW-0812">Transmembrane</keyword>
<evidence type="ECO:0000256" key="4">
    <source>
        <dbReference type="ARBA" id="ARBA00022692"/>
    </source>
</evidence>
<dbReference type="Gene3D" id="2.60.40.1120">
    <property type="entry name" value="Carboxypeptidase-like, regulatory domain"/>
    <property type="match status" value="1"/>
</dbReference>
<dbReference type="SUPFAM" id="SSF49464">
    <property type="entry name" value="Carboxypeptidase regulatory domain-like"/>
    <property type="match status" value="1"/>
</dbReference>
<name>A0A1M6LSR4_REIAG</name>
<evidence type="ECO:0000256" key="6">
    <source>
        <dbReference type="ARBA" id="ARBA00023237"/>
    </source>
</evidence>
<evidence type="ECO:0000256" key="3">
    <source>
        <dbReference type="ARBA" id="ARBA00022452"/>
    </source>
</evidence>
<dbReference type="InterPro" id="IPR008969">
    <property type="entry name" value="CarboxyPept-like_regulatory"/>
</dbReference>
<dbReference type="SUPFAM" id="SSF56935">
    <property type="entry name" value="Porins"/>
    <property type="match status" value="1"/>
</dbReference>
<dbReference type="InterPro" id="IPR012910">
    <property type="entry name" value="Plug_dom"/>
</dbReference>
<feature type="domain" description="TonB-dependent receptor plug" evidence="9">
    <location>
        <begin position="135"/>
        <end position="238"/>
    </location>
</feature>
<keyword evidence="11" id="KW-1185">Reference proteome</keyword>
<reference evidence="11" key="1">
    <citation type="submission" date="2016-11" db="EMBL/GenBank/DDBJ databases">
        <authorList>
            <person name="Varghese N."/>
            <person name="Submissions S."/>
        </authorList>
    </citation>
    <scope>NUCLEOTIDE SEQUENCE [LARGE SCALE GENOMIC DNA]</scope>
    <source>
        <strain evidence="11">DSM 26134</strain>
    </source>
</reference>
<feature type="compositionally biased region" description="Polar residues" evidence="8">
    <location>
        <begin position="1005"/>
        <end position="1018"/>
    </location>
</feature>
<dbReference type="NCBIfam" id="TIGR04056">
    <property type="entry name" value="OMP_RagA_SusC"/>
    <property type="match status" value="1"/>
</dbReference>
<keyword evidence="3 7" id="KW-1134">Transmembrane beta strand</keyword>